<dbReference type="AlphaFoldDB" id="A0A2G5SPX4"/>
<gene>
    <name evidence="1" type="primary">Cnig_chr_X.g23340</name>
    <name evidence="1" type="ORF">B9Z55_023340</name>
</gene>
<organism evidence="1 2">
    <name type="scientific">Caenorhabditis nigoni</name>
    <dbReference type="NCBI Taxonomy" id="1611254"/>
    <lineage>
        <taxon>Eukaryota</taxon>
        <taxon>Metazoa</taxon>
        <taxon>Ecdysozoa</taxon>
        <taxon>Nematoda</taxon>
        <taxon>Chromadorea</taxon>
        <taxon>Rhabditida</taxon>
        <taxon>Rhabditina</taxon>
        <taxon>Rhabditomorpha</taxon>
        <taxon>Rhabditoidea</taxon>
        <taxon>Rhabditidae</taxon>
        <taxon>Peloderinae</taxon>
        <taxon>Caenorhabditis</taxon>
    </lineage>
</organism>
<evidence type="ECO:0000313" key="1">
    <source>
        <dbReference type="EMBL" id="PIC16911.1"/>
    </source>
</evidence>
<sequence>MGTKHITKRNKHIFSHGSEKVKSIKGNRLLRFSYFHQVLPSSSEVKLNYACHRPVKAGTSEDFGVRCCVDPMWRAQRPWGHRRFNVASGKPQFLIQSQ</sequence>
<comment type="caution">
    <text evidence="1">The sequence shown here is derived from an EMBL/GenBank/DDBJ whole genome shotgun (WGS) entry which is preliminary data.</text>
</comment>
<reference evidence="2" key="1">
    <citation type="submission" date="2017-10" db="EMBL/GenBank/DDBJ databases">
        <title>Rapid genome shrinkage in a self-fertile nematode reveals novel sperm competition proteins.</title>
        <authorList>
            <person name="Yin D."/>
            <person name="Schwarz E.M."/>
            <person name="Thomas C.G."/>
            <person name="Felde R.L."/>
            <person name="Korf I.F."/>
            <person name="Cutter A.D."/>
            <person name="Schartner C.M."/>
            <person name="Ralston E.J."/>
            <person name="Meyer B.J."/>
            <person name="Haag E.S."/>
        </authorList>
    </citation>
    <scope>NUCLEOTIDE SEQUENCE [LARGE SCALE GENOMIC DNA]</scope>
    <source>
        <strain evidence="2">JU1422</strain>
    </source>
</reference>
<keyword evidence="2" id="KW-1185">Reference proteome</keyword>
<accession>A0A2G5SPX4</accession>
<evidence type="ECO:0000313" key="2">
    <source>
        <dbReference type="Proteomes" id="UP000230233"/>
    </source>
</evidence>
<protein>
    <submittedName>
        <fullName evidence="1">Uncharacterized protein</fullName>
    </submittedName>
</protein>
<name>A0A2G5SPX4_9PELO</name>
<dbReference type="Proteomes" id="UP000230233">
    <property type="component" value="Chromosome X"/>
</dbReference>
<proteinExistence type="predicted"/>
<dbReference type="EMBL" id="PDUG01000006">
    <property type="protein sequence ID" value="PIC16911.1"/>
    <property type="molecule type" value="Genomic_DNA"/>
</dbReference>